<dbReference type="AlphaFoldDB" id="A0A5N6M7K3"/>
<keyword evidence="3" id="KW-1185">Reference proteome</keyword>
<dbReference type="Proteomes" id="UP000326396">
    <property type="component" value="Linkage Group LG6"/>
</dbReference>
<evidence type="ECO:0000256" key="1">
    <source>
        <dbReference type="SAM" id="Coils"/>
    </source>
</evidence>
<dbReference type="OrthoDB" id="778241at2759"/>
<keyword evidence="1" id="KW-0175">Coiled coil</keyword>
<comment type="caution">
    <text evidence="2">The sequence shown here is derived from an EMBL/GenBank/DDBJ whole genome shotgun (WGS) entry which is preliminary data.</text>
</comment>
<name>A0A5N6M7K3_9ASTR</name>
<evidence type="ECO:0000313" key="2">
    <source>
        <dbReference type="EMBL" id="KAD3336406.1"/>
    </source>
</evidence>
<dbReference type="Pfam" id="PF07795">
    <property type="entry name" value="DUF1635"/>
    <property type="match status" value="1"/>
</dbReference>
<dbReference type="PANTHER" id="PTHR33431">
    <property type="entry name" value="ENABLED-LIKE PROTEIN (DUF1635)"/>
    <property type="match status" value="1"/>
</dbReference>
<gene>
    <name evidence="2" type="ORF">E3N88_31925</name>
</gene>
<protein>
    <submittedName>
        <fullName evidence="2">Uncharacterized protein</fullName>
    </submittedName>
</protein>
<organism evidence="2 3">
    <name type="scientific">Mikania micrantha</name>
    <name type="common">bitter vine</name>
    <dbReference type="NCBI Taxonomy" id="192012"/>
    <lineage>
        <taxon>Eukaryota</taxon>
        <taxon>Viridiplantae</taxon>
        <taxon>Streptophyta</taxon>
        <taxon>Embryophyta</taxon>
        <taxon>Tracheophyta</taxon>
        <taxon>Spermatophyta</taxon>
        <taxon>Magnoliopsida</taxon>
        <taxon>eudicotyledons</taxon>
        <taxon>Gunneridae</taxon>
        <taxon>Pentapetalae</taxon>
        <taxon>asterids</taxon>
        <taxon>campanulids</taxon>
        <taxon>Asterales</taxon>
        <taxon>Asteraceae</taxon>
        <taxon>Asteroideae</taxon>
        <taxon>Heliantheae alliance</taxon>
        <taxon>Eupatorieae</taxon>
        <taxon>Mikania</taxon>
    </lineage>
</organism>
<proteinExistence type="predicted"/>
<dbReference type="PANTHER" id="PTHR33431:SF12">
    <property type="entry name" value="HIGH MOBILITY GROUP BOX PROTEIN, PUTATIVE (DUF1635)-RELATED"/>
    <property type="match status" value="1"/>
</dbReference>
<sequence>MDEFASLWSHQENIDELKQKLLYTTLELEAVKAETSEEMKRNTESMKQLLQLLKIACQERDEAKDQLQKLLNKIVPSNDQQIFNPTNRSVHTGFDQVQQHHQGPLMMPAKAHSSVTESNSLSEAYNHSSSPVDSLFDPISSPEFSNINVETPFVQDYNQNGGFLNNLNCSVNVHKVDQATLVMEGMIKGKTLPQKGSLLQAVIEAGPLLQTLLLAGPLPRWRNPPPLKTFHSPPMMTVVDHTDQMATSQKQDVGQLDKLLNLKSSMMTMKQSQPYVEMACGSSSQMMTAGGIDGGCSGVLSFGDGNFGSHFQGRMVVACHDASNLGSVGKRQRLH</sequence>
<accession>A0A5N6M7K3</accession>
<reference evidence="2 3" key="1">
    <citation type="submission" date="2019-05" db="EMBL/GenBank/DDBJ databases">
        <title>Mikania micrantha, genome provides insights into the molecular mechanism of rapid growth.</title>
        <authorList>
            <person name="Liu B."/>
        </authorList>
    </citation>
    <scope>NUCLEOTIDE SEQUENCE [LARGE SCALE GENOMIC DNA]</scope>
    <source>
        <strain evidence="2">NLD-2019</strain>
        <tissue evidence="2">Leaf</tissue>
    </source>
</reference>
<evidence type="ECO:0000313" key="3">
    <source>
        <dbReference type="Proteomes" id="UP000326396"/>
    </source>
</evidence>
<dbReference type="InterPro" id="IPR012862">
    <property type="entry name" value="DUF1635"/>
</dbReference>
<dbReference type="EMBL" id="SZYD01000016">
    <property type="protein sequence ID" value="KAD3336406.1"/>
    <property type="molecule type" value="Genomic_DNA"/>
</dbReference>
<feature type="coiled-coil region" evidence="1">
    <location>
        <begin position="14"/>
        <end position="73"/>
    </location>
</feature>